<keyword evidence="2" id="KW-1185">Reference proteome</keyword>
<accession>A0A198UML0</accession>
<dbReference type="Proteomes" id="UP000078228">
    <property type="component" value="Unassembled WGS sequence"/>
</dbReference>
<comment type="caution">
    <text evidence="1">The sequence shown here is derived from an EMBL/GenBank/DDBJ whole genome shotgun (WGS) entry which is preliminary data.</text>
</comment>
<dbReference type="OrthoDB" id="6649872at2"/>
<evidence type="ECO:0000313" key="2">
    <source>
        <dbReference type="Proteomes" id="UP000078228"/>
    </source>
</evidence>
<dbReference type="RefSeq" id="WP_004463041.1">
    <property type="nucleotide sequence ID" value="NZ_JAABKV010000018.1"/>
</dbReference>
<dbReference type="PATRIC" id="fig|480.237.peg.1151"/>
<name>A0A198UML0_MORCA</name>
<gene>
    <name evidence="1" type="ORF">AO384_0616</name>
</gene>
<protein>
    <submittedName>
        <fullName evidence="1">Uncharacterized protein</fullName>
    </submittedName>
</protein>
<reference evidence="1 2" key="1">
    <citation type="journal article" date="2016" name="Genome Biol. Evol.">
        <title>Comparative Genomic Analyses of the Moraxella catarrhalis Serosensitive and Seroresistant Lineages Demonstrate Their Independent Evolution.</title>
        <authorList>
            <person name="Earl J.P."/>
            <person name="de Vries S.P."/>
            <person name="Ahmed A."/>
            <person name="Powell E."/>
            <person name="Schultz M.P."/>
            <person name="Hermans P.W."/>
            <person name="Hill D.J."/>
            <person name="Zhou Z."/>
            <person name="Constantinidou C.I."/>
            <person name="Hu F.Z."/>
            <person name="Bootsma H.J."/>
            <person name="Ehrlich G.D."/>
        </authorList>
    </citation>
    <scope>NUCLEOTIDE SEQUENCE [LARGE SCALE GENOMIC DNA]</scope>
    <source>
        <strain evidence="1 2">Z7542</strain>
    </source>
</reference>
<sequence length="67" mass="7342">MADKASPQARKKATANYFDKSLARIGLVISHTEPHVLDALNQIMAHKDCSKAMAIKTALVEYAKTLD</sequence>
<organism evidence="1 2">
    <name type="scientific">Moraxella catarrhalis</name>
    <name type="common">Branhamella catarrhalis</name>
    <dbReference type="NCBI Taxonomy" id="480"/>
    <lineage>
        <taxon>Bacteria</taxon>
        <taxon>Pseudomonadati</taxon>
        <taxon>Pseudomonadota</taxon>
        <taxon>Gammaproteobacteria</taxon>
        <taxon>Moraxellales</taxon>
        <taxon>Moraxellaceae</taxon>
        <taxon>Moraxella</taxon>
    </lineage>
</organism>
<evidence type="ECO:0000313" key="1">
    <source>
        <dbReference type="EMBL" id="OAU97580.1"/>
    </source>
</evidence>
<proteinExistence type="predicted"/>
<dbReference type="AlphaFoldDB" id="A0A198UML0"/>
<dbReference type="EMBL" id="LXHC01000006">
    <property type="protein sequence ID" value="OAU97580.1"/>
    <property type="molecule type" value="Genomic_DNA"/>
</dbReference>